<comment type="caution">
    <text evidence="1">The sequence shown here is derived from an EMBL/GenBank/DDBJ whole genome shotgun (WGS) entry which is preliminary data.</text>
</comment>
<dbReference type="CDD" id="cd07996">
    <property type="entry name" value="WGR_MMR_like"/>
    <property type="match status" value="1"/>
</dbReference>
<proteinExistence type="predicted"/>
<evidence type="ECO:0008006" key="3">
    <source>
        <dbReference type="Google" id="ProtNLM"/>
    </source>
</evidence>
<accession>A0ABQ4Q4H0</accession>
<dbReference type="RefSeq" id="WP_220808156.1">
    <property type="nucleotide sequence ID" value="NZ_BPMK01000008.1"/>
</dbReference>
<keyword evidence="2" id="KW-1185">Reference proteome</keyword>
<sequence length="86" mass="9267">MIDPADSVTLALPQPTRVRFVAGSRVHTATLDQDLFGDWTLTQSWSGPHGSRGGGRITRVASFEAGMALMQALVRKLGKDGYRLAP</sequence>
<protein>
    <recommendedName>
        <fullName evidence="3">WGR domain-containing protein</fullName>
    </recommendedName>
</protein>
<organism evidence="1 2">
    <name type="scientific">Noviherbaspirillum aridicola</name>
    <dbReference type="NCBI Taxonomy" id="2849687"/>
    <lineage>
        <taxon>Bacteria</taxon>
        <taxon>Pseudomonadati</taxon>
        <taxon>Pseudomonadota</taxon>
        <taxon>Betaproteobacteria</taxon>
        <taxon>Burkholderiales</taxon>
        <taxon>Oxalobacteraceae</taxon>
        <taxon>Noviherbaspirillum</taxon>
    </lineage>
</organism>
<gene>
    <name evidence="1" type="ORF">NCCP691_20020</name>
</gene>
<dbReference type="InterPro" id="IPR049809">
    <property type="entry name" value="YehF/YfeS-like_WGR"/>
</dbReference>
<evidence type="ECO:0000313" key="2">
    <source>
        <dbReference type="Proteomes" id="UP000887222"/>
    </source>
</evidence>
<dbReference type="EMBL" id="BPMK01000008">
    <property type="protein sequence ID" value="GIZ51988.1"/>
    <property type="molecule type" value="Genomic_DNA"/>
</dbReference>
<name>A0ABQ4Q4H0_9BURK</name>
<evidence type="ECO:0000313" key="1">
    <source>
        <dbReference type="EMBL" id="GIZ51988.1"/>
    </source>
</evidence>
<reference evidence="1 2" key="1">
    <citation type="journal article" date="2022" name="Int. J. Syst. Evol. Microbiol.">
        <title>Noviherbaspirillum aridicola sp. nov., isolated from an arid soil in Pakistan.</title>
        <authorList>
            <person name="Khan I.U."/>
            <person name="Saqib M."/>
            <person name="Amin A."/>
            <person name="Hussain F."/>
            <person name="Li L."/>
            <person name="Liu Y.H."/>
            <person name="Fang B.Z."/>
            <person name="Ahmed I."/>
            <person name="Li W.J."/>
        </authorList>
    </citation>
    <scope>NUCLEOTIDE SEQUENCE [LARGE SCALE GENOMIC DNA]</scope>
    <source>
        <strain evidence="1 2">NCCP-691</strain>
    </source>
</reference>
<dbReference type="Proteomes" id="UP000887222">
    <property type="component" value="Unassembled WGS sequence"/>
</dbReference>